<comment type="caution">
    <text evidence="2">The sequence shown here is derived from an EMBL/GenBank/DDBJ whole genome shotgun (WGS) entry which is preliminary data.</text>
</comment>
<proteinExistence type="predicted"/>
<sequence>MEEFSDNQAADETLLQLSTEDATSIGALKGILTKVKKIPGDRVVTYKLEYSCILKRSCPQGGILSPLLWSININDLLEINIPNVKIQAYADDVCAIITSSKIATLESLSSRVFSPFQTWSVDNKFVFDKSKTEAILFSRKHQLPTVKLMYDGIEIPVKKKVNIWVLFLIENYYGLTMLYIKLTLQNNILLVF</sequence>
<reference evidence="2" key="1">
    <citation type="submission" date="2023-07" db="EMBL/GenBank/DDBJ databases">
        <title>Chromosome-level genome assembly of Artemia franciscana.</title>
        <authorList>
            <person name="Jo E."/>
        </authorList>
    </citation>
    <scope>NUCLEOTIDE SEQUENCE</scope>
    <source>
        <tissue evidence="2">Whole body</tissue>
    </source>
</reference>
<feature type="domain" description="Reverse transcriptase" evidence="1">
    <location>
        <begin position="1"/>
        <end position="155"/>
    </location>
</feature>
<dbReference type="AlphaFoldDB" id="A0AA88HB26"/>
<name>A0AA88HB26_ARTSF</name>
<dbReference type="EMBL" id="JAVRJZ010000019">
    <property type="protein sequence ID" value="KAK2707029.1"/>
    <property type="molecule type" value="Genomic_DNA"/>
</dbReference>
<evidence type="ECO:0000313" key="2">
    <source>
        <dbReference type="EMBL" id="KAK2707029.1"/>
    </source>
</evidence>
<organism evidence="2 3">
    <name type="scientific">Artemia franciscana</name>
    <name type="common">Brine shrimp</name>
    <name type="synonym">Artemia sanfranciscana</name>
    <dbReference type="NCBI Taxonomy" id="6661"/>
    <lineage>
        <taxon>Eukaryota</taxon>
        <taxon>Metazoa</taxon>
        <taxon>Ecdysozoa</taxon>
        <taxon>Arthropoda</taxon>
        <taxon>Crustacea</taxon>
        <taxon>Branchiopoda</taxon>
        <taxon>Anostraca</taxon>
        <taxon>Artemiidae</taxon>
        <taxon>Artemia</taxon>
    </lineage>
</organism>
<dbReference type="InterPro" id="IPR000477">
    <property type="entry name" value="RT_dom"/>
</dbReference>
<dbReference type="Proteomes" id="UP001187531">
    <property type="component" value="Unassembled WGS sequence"/>
</dbReference>
<accession>A0AA88HB26</accession>
<dbReference type="Pfam" id="PF00078">
    <property type="entry name" value="RVT_1"/>
    <property type="match status" value="1"/>
</dbReference>
<evidence type="ECO:0000259" key="1">
    <source>
        <dbReference type="PROSITE" id="PS50878"/>
    </source>
</evidence>
<gene>
    <name evidence="2" type="ORF">QYM36_014899</name>
</gene>
<evidence type="ECO:0000313" key="3">
    <source>
        <dbReference type="Proteomes" id="UP001187531"/>
    </source>
</evidence>
<protein>
    <recommendedName>
        <fullName evidence="1">Reverse transcriptase domain-containing protein</fullName>
    </recommendedName>
</protein>
<dbReference type="PROSITE" id="PS50878">
    <property type="entry name" value="RT_POL"/>
    <property type="match status" value="1"/>
</dbReference>
<keyword evidence="3" id="KW-1185">Reference proteome</keyword>